<dbReference type="AlphaFoldDB" id="A0AAR5QIG4"/>
<evidence type="ECO:0000313" key="9">
    <source>
        <dbReference type="Proteomes" id="UP000019118"/>
    </source>
</evidence>
<name>A0AAR5QIG4_DENPD</name>
<keyword evidence="6" id="KW-0732">Signal</keyword>
<dbReference type="PROSITE" id="PS00122">
    <property type="entry name" value="CARBOXYLESTERASE_B_1"/>
    <property type="match status" value="1"/>
</dbReference>
<evidence type="ECO:0000313" key="8">
    <source>
        <dbReference type="EnsemblMetazoa" id="XP_019772937.1"/>
    </source>
</evidence>
<dbReference type="PANTHER" id="PTHR43142:SF1">
    <property type="entry name" value="CARBOXYLIC ESTER HYDROLASE"/>
    <property type="match status" value="1"/>
</dbReference>
<dbReference type="InterPro" id="IPR029058">
    <property type="entry name" value="AB_hydrolase_fold"/>
</dbReference>
<dbReference type="Pfam" id="PF00135">
    <property type="entry name" value="COesterase"/>
    <property type="match status" value="1"/>
</dbReference>
<evidence type="ECO:0000256" key="2">
    <source>
        <dbReference type="ARBA" id="ARBA00022487"/>
    </source>
</evidence>
<dbReference type="Gene3D" id="3.40.50.1820">
    <property type="entry name" value="alpha/beta hydrolase"/>
    <property type="match status" value="1"/>
</dbReference>
<reference evidence="9" key="1">
    <citation type="journal article" date="2013" name="Genome Biol.">
        <title>Draft genome of the mountain pine beetle, Dendroctonus ponderosae Hopkins, a major forest pest.</title>
        <authorList>
            <person name="Keeling C.I."/>
            <person name="Yuen M.M."/>
            <person name="Liao N.Y."/>
            <person name="Docking T.R."/>
            <person name="Chan S.K."/>
            <person name="Taylor G.A."/>
            <person name="Palmquist D.L."/>
            <person name="Jackman S.D."/>
            <person name="Nguyen A."/>
            <person name="Li M."/>
            <person name="Henderson H."/>
            <person name="Janes J.K."/>
            <person name="Zhao Y."/>
            <person name="Pandoh P."/>
            <person name="Moore R."/>
            <person name="Sperling F.A."/>
            <person name="Huber D.P."/>
            <person name="Birol I."/>
            <person name="Jones S.J."/>
            <person name="Bohlmann J."/>
        </authorList>
    </citation>
    <scope>NUCLEOTIDE SEQUENCE</scope>
</reference>
<evidence type="ECO:0000256" key="3">
    <source>
        <dbReference type="ARBA" id="ARBA00022801"/>
    </source>
</evidence>
<evidence type="ECO:0000256" key="4">
    <source>
        <dbReference type="ARBA" id="ARBA00023157"/>
    </source>
</evidence>
<dbReference type="EC" id="3.1.1.-" evidence="6"/>
<dbReference type="GeneID" id="109546420"/>
<dbReference type="Proteomes" id="UP000019118">
    <property type="component" value="Unassembled WGS sequence"/>
</dbReference>
<evidence type="ECO:0000256" key="6">
    <source>
        <dbReference type="RuleBase" id="RU361235"/>
    </source>
</evidence>
<keyword evidence="5" id="KW-0325">Glycoprotein</keyword>
<protein>
    <recommendedName>
        <fullName evidence="6">Carboxylic ester hydrolase</fullName>
        <ecNumber evidence="6">3.1.1.-</ecNumber>
    </recommendedName>
</protein>
<sequence length="567" mass="64105">MGQWFITFIALLVIQTGIHAETDTSKITVATPLGLVEGYVVNTINSNPFYKFEGVPFAKPPIGKLRFEDPQDVEPWNETLKANSMIKCMQYDHFQQEIDKTYVVHGNEDCLYVNIYTHTTNLSANLDVLVHIHGGAFMFGGGGSYGPYIIMDRNIVFVTFNYRLGPLGFATTEDDILPGNVGLKDQTKALKWIKENIKYFGGNPDTITIHGLSAGGASVHLHYMLPASRGLFIHGISQSGCALNPWVLAENVKEKTAKVASLLGCPTSNSKEIKTCLKSKPAREIVRATRVFQPFLYNPFSPFGVVVDGKWASNPVLPEHPYMLLKKGKILDLPWIVSYTHDEGLYPAADFWADKQHLIDIDTKWNEIMPFILHYNESAPSDLKDEISQRIREHYLGSKQVNRQTYSTLVEIVSDRLFKADIETSARLQNAVVRSDIYCYTFTYRGRVSKSTARAKSVVNLGVSHGDDTIYVFSTKFDTNSTEKDREMSKTLIDMITSFMKEGKPNITTKWQPLIKRHSGLLSQLNIAGPEDYEMEHVNEIGNREFWNRLPLAENHNINEFSNHEEF</sequence>
<feature type="signal peptide" evidence="6">
    <location>
        <begin position="1"/>
        <end position="20"/>
    </location>
</feature>
<organism evidence="8 9">
    <name type="scientific">Dendroctonus ponderosae</name>
    <name type="common">Mountain pine beetle</name>
    <dbReference type="NCBI Taxonomy" id="77166"/>
    <lineage>
        <taxon>Eukaryota</taxon>
        <taxon>Metazoa</taxon>
        <taxon>Ecdysozoa</taxon>
        <taxon>Arthropoda</taxon>
        <taxon>Hexapoda</taxon>
        <taxon>Insecta</taxon>
        <taxon>Pterygota</taxon>
        <taxon>Neoptera</taxon>
        <taxon>Endopterygota</taxon>
        <taxon>Coleoptera</taxon>
        <taxon>Polyphaga</taxon>
        <taxon>Cucujiformia</taxon>
        <taxon>Curculionidae</taxon>
        <taxon>Scolytinae</taxon>
        <taxon>Dendroctonus</taxon>
    </lineage>
</organism>
<keyword evidence="9" id="KW-1185">Reference proteome</keyword>
<evidence type="ECO:0000256" key="1">
    <source>
        <dbReference type="ARBA" id="ARBA00005964"/>
    </source>
</evidence>
<dbReference type="PANTHER" id="PTHR43142">
    <property type="entry name" value="CARBOXYLIC ESTER HYDROLASE"/>
    <property type="match status" value="1"/>
</dbReference>
<keyword evidence="4" id="KW-1015">Disulfide bond</keyword>
<dbReference type="EnsemblMetazoa" id="XM_019917378.1">
    <property type="protein sequence ID" value="XP_019772937.1"/>
    <property type="gene ID" value="LOC109546420"/>
</dbReference>
<reference evidence="8" key="2">
    <citation type="submission" date="2024-08" db="UniProtKB">
        <authorList>
            <consortium name="EnsemblMetazoa"/>
        </authorList>
    </citation>
    <scope>IDENTIFICATION</scope>
</reference>
<comment type="similarity">
    <text evidence="1 6">Belongs to the type-B carboxylesterase/lipase family.</text>
</comment>
<proteinExistence type="inferred from homology"/>
<keyword evidence="3 6" id="KW-0378">Hydrolase</keyword>
<dbReference type="KEGG" id="dpa:109546420"/>
<dbReference type="SUPFAM" id="SSF53474">
    <property type="entry name" value="alpha/beta-Hydrolases"/>
    <property type="match status" value="1"/>
</dbReference>
<dbReference type="CDD" id="cd00312">
    <property type="entry name" value="Esterase_lipase"/>
    <property type="match status" value="1"/>
</dbReference>
<dbReference type="InterPro" id="IPR002018">
    <property type="entry name" value="CarbesteraseB"/>
</dbReference>
<feature type="chain" id="PRO_5044522723" description="Carboxylic ester hydrolase" evidence="6">
    <location>
        <begin position="21"/>
        <end position="567"/>
    </location>
</feature>
<dbReference type="EnsemblMetazoa" id="XM_019916915.1">
    <property type="protein sequence ID" value="XP_019772474.1"/>
    <property type="gene ID" value="LOC109546079"/>
</dbReference>
<accession>A0AAR5QIG4</accession>
<dbReference type="GO" id="GO:0052689">
    <property type="term" value="F:carboxylic ester hydrolase activity"/>
    <property type="evidence" value="ECO:0007669"/>
    <property type="project" value="UniProtKB-KW"/>
</dbReference>
<evidence type="ECO:0000256" key="5">
    <source>
        <dbReference type="ARBA" id="ARBA00023180"/>
    </source>
</evidence>
<keyword evidence="2" id="KW-0719">Serine esterase</keyword>
<dbReference type="InterPro" id="IPR019826">
    <property type="entry name" value="Carboxylesterase_B_AS"/>
</dbReference>
<feature type="domain" description="Carboxylesterase type B" evidence="7">
    <location>
        <begin position="27"/>
        <end position="522"/>
    </location>
</feature>
<evidence type="ECO:0000259" key="7">
    <source>
        <dbReference type="Pfam" id="PF00135"/>
    </source>
</evidence>